<evidence type="ECO:0000313" key="2">
    <source>
        <dbReference type="Proteomes" id="UP000199706"/>
    </source>
</evidence>
<proteinExistence type="predicted"/>
<dbReference type="AlphaFoldDB" id="A0A1G8AV26"/>
<dbReference type="Proteomes" id="UP000199706">
    <property type="component" value="Unassembled WGS sequence"/>
</dbReference>
<gene>
    <name evidence="1" type="ORF">SAMN05216466_108109</name>
</gene>
<sequence length="59" mass="6014">MAAIYSEECEAKMKAGHPKVAGFLLLETANDHGGRANPHNVVFGAPGDDAQAAAHAPGT</sequence>
<organism evidence="1 2">
    <name type="scientific">Paraburkholderia phenazinium</name>
    <dbReference type="NCBI Taxonomy" id="60549"/>
    <lineage>
        <taxon>Bacteria</taxon>
        <taxon>Pseudomonadati</taxon>
        <taxon>Pseudomonadota</taxon>
        <taxon>Betaproteobacteria</taxon>
        <taxon>Burkholderiales</taxon>
        <taxon>Burkholderiaceae</taxon>
        <taxon>Paraburkholderia</taxon>
    </lineage>
</organism>
<accession>A0A1G8AV26</accession>
<name>A0A1G8AV26_9BURK</name>
<dbReference type="EMBL" id="FNCJ01000008">
    <property type="protein sequence ID" value="SDH24778.1"/>
    <property type="molecule type" value="Genomic_DNA"/>
</dbReference>
<dbReference type="RefSeq" id="WP_090686097.1">
    <property type="nucleotide sequence ID" value="NZ_CADERL010000011.1"/>
</dbReference>
<evidence type="ECO:0000313" key="1">
    <source>
        <dbReference type="EMBL" id="SDH24778.1"/>
    </source>
</evidence>
<protein>
    <submittedName>
        <fullName evidence="1">Uncharacterized protein</fullName>
    </submittedName>
</protein>
<reference evidence="1 2" key="1">
    <citation type="submission" date="2016-10" db="EMBL/GenBank/DDBJ databases">
        <authorList>
            <person name="de Groot N.N."/>
        </authorList>
    </citation>
    <scope>NUCLEOTIDE SEQUENCE [LARGE SCALE GENOMIC DNA]</scope>
    <source>
        <strain evidence="1 2">LMG 2247</strain>
    </source>
</reference>